<evidence type="ECO:0000313" key="18">
    <source>
        <dbReference type="Proteomes" id="UP000029708"/>
    </source>
</evidence>
<name>A0A099CSL0_9GAMM</name>
<comment type="catalytic activity">
    <reaction evidence="13">
        <text>cytidine(967) in 16S rRNA + S-adenosyl-L-methionine = 5-methylcytidine(967) in 16S rRNA + S-adenosyl-L-homocysteine + H(+)</text>
        <dbReference type="Rhea" id="RHEA:42748"/>
        <dbReference type="Rhea" id="RHEA-COMP:10219"/>
        <dbReference type="Rhea" id="RHEA-COMP:10220"/>
        <dbReference type="ChEBI" id="CHEBI:15378"/>
        <dbReference type="ChEBI" id="CHEBI:57856"/>
        <dbReference type="ChEBI" id="CHEBI:59789"/>
        <dbReference type="ChEBI" id="CHEBI:74483"/>
        <dbReference type="ChEBI" id="CHEBI:82748"/>
        <dbReference type="EC" id="2.1.1.176"/>
    </reaction>
</comment>
<keyword evidence="5" id="KW-0963">Cytoplasm</keyword>
<sequence>MAKPAAPDTRALAAHALAEIALRGASSREVLARLTPQLPDARDRGLLHALVQAGARSWLRYDIALDRMLDKPLRRKEPTIHALLALGLVQLDVLELPAYAAVAATVQAARSLGRPRMAGLVNAVLRRWQREGDALRAQLDADDVSRWAQPAWLIDAVRRDWPRDAERVLAAANREAPLTLRVNRRHGTRDAYLDRLRESEIAAHAHPELDDAVVLANSTDVTRLPGFADGDVAVQDGAAQLTADLLDLADGQRVLDACAAPGGKTCHALERHRLDMLAVELDAGRVPRIRENLQRLGLDAHVLQADAAQPDAWWDGTPFDRILIDAPCSASGVLRRRPDVRLHRRATDIAALNAIQRQLLDALWPLLAPGGRLLYVTCSLLRAENETIVAPFLAAHADAEALPIALPMGQAAGPGWQILPGDADLDGLYYAALGKRRA</sequence>
<dbReference type="GO" id="GO:0009383">
    <property type="term" value="F:rRNA (cytosine-C5-)-methyltransferase activity"/>
    <property type="evidence" value="ECO:0007669"/>
    <property type="project" value="TreeGrafter"/>
</dbReference>
<dbReference type="Gene3D" id="3.40.50.150">
    <property type="entry name" value="Vaccinia Virus protein VP39"/>
    <property type="match status" value="1"/>
</dbReference>
<feature type="binding site" evidence="14">
    <location>
        <position position="306"/>
    </location>
    <ligand>
        <name>S-adenosyl-L-methionine</name>
        <dbReference type="ChEBI" id="CHEBI:59789"/>
    </ligand>
</feature>
<dbReference type="Pfam" id="PF01189">
    <property type="entry name" value="Methyltr_RsmB-F"/>
    <property type="match status" value="1"/>
</dbReference>
<dbReference type="FunFam" id="3.40.50.150:FF:000022">
    <property type="entry name" value="Ribosomal RNA small subunit methyltransferase B"/>
    <property type="match status" value="1"/>
</dbReference>
<evidence type="ECO:0000256" key="9">
    <source>
        <dbReference type="ARBA" id="ARBA00022691"/>
    </source>
</evidence>
<dbReference type="GO" id="GO:0005829">
    <property type="term" value="C:cytosol"/>
    <property type="evidence" value="ECO:0007669"/>
    <property type="project" value="TreeGrafter"/>
</dbReference>
<keyword evidence="7 14" id="KW-0489">Methyltransferase</keyword>
<dbReference type="PANTHER" id="PTHR22807:SF61">
    <property type="entry name" value="NOL1_NOP2_SUN FAMILY PROTEIN _ ANTITERMINATION NUSB DOMAIN-CONTAINING PROTEIN"/>
    <property type="match status" value="1"/>
</dbReference>
<evidence type="ECO:0000313" key="19">
    <source>
        <dbReference type="Proteomes" id="UP000560000"/>
    </source>
</evidence>
<evidence type="ECO:0000256" key="5">
    <source>
        <dbReference type="ARBA" id="ARBA00022490"/>
    </source>
</evidence>
<feature type="binding site" evidence="14">
    <location>
        <begin position="258"/>
        <end position="264"/>
    </location>
    <ligand>
        <name>S-adenosyl-L-methionine</name>
        <dbReference type="ChEBI" id="CHEBI:59789"/>
    </ligand>
</feature>
<evidence type="ECO:0000256" key="7">
    <source>
        <dbReference type="ARBA" id="ARBA00022603"/>
    </source>
</evidence>
<dbReference type="Gene3D" id="1.10.940.10">
    <property type="entry name" value="NusB-like"/>
    <property type="match status" value="1"/>
</dbReference>
<dbReference type="GO" id="GO:0006355">
    <property type="term" value="P:regulation of DNA-templated transcription"/>
    <property type="evidence" value="ECO:0007669"/>
    <property type="project" value="InterPro"/>
</dbReference>
<evidence type="ECO:0000256" key="3">
    <source>
        <dbReference type="ARBA" id="ARBA00007494"/>
    </source>
</evidence>
<feature type="binding site" evidence="14">
    <location>
        <position position="325"/>
    </location>
    <ligand>
        <name>S-adenosyl-L-methionine</name>
        <dbReference type="ChEBI" id="CHEBI:59789"/>
    </ligand>
</feature>
<dbReference type="Proteomes" id="UP000560000">
    <property type="component" value="Unassembled WGS sequence"/>
</dbReference>
<dbReference type="EMBL" id="JACHET010000001">
    <property type="protein sequence ID" value="MBB6184985.1"/>
    <property type="molecule type" value="Genomic_DNA"/>
</dbReference>
<dbReference type="GO" id="GO:0070475">
    <property type="term" value="P:rRNA base methylation"/>
    <property type="evidence" value="ECO:0007669"/>
    <property type="project" value="TreeGrafter"/>
</dbReference>
<evidence type="ECO:0000256" key="13">
    <source>
        <dbReference type="ARBA" id="ARBA00047283"/>
    </source>
</evidence>
<accession>A0A099CSL0</accession>
<dbReference type="Gene3D" id="3.30.70.1170">
    <property type="entry name" value="Sun protein, domain 3"/>
    <property type="match status" value="1"/>
</dbReference>
<reference evidence="16 18" key="1">
    <citation type="submission" date="2014-09" db="EMBL/GenBank/DDBJ databases">
        <title>Xanthomonadaceae 3.5X direct submission.</title>
        <authorList>
            <person name="Fang T."/>
            <person name="Wang H."/>
        </authorList>
    </citation>
    <scope>NUCLEOTIDE SEQUENCE [LARGE SCALE GENOMIC DNA]</scope>
    <source>
        <strain evidence="16 18">3.5X</strain>
    </source>
</reference>
<gene>
    <name evidence="17" type="ORF">HNQ86_002330</name>
    <name evidence="16" type="ORF">LF63_0114600</name>
</gene>
<organism evidence="16 18">
    <name type="scientific">Oleiagrimonas soli</name>
    <dbReference type="NCBI Taxonomy" id="1543381"/>
    <lineage>
        <taxon>Bacteria</taxon>
        <taxon>Pseudomonadati</taxon>
        <taxon>Pseudomonadota</taxon>
        <taxon>Gammaproteobacteria</taxon>
        <taxon>Lysobacterales</taxon>
        <taxon>Rhodanobacteraceae</taxon>
        <taxon>Oleiagrimonas</taxon>
    </lineage>
</organism>
<dbReference type="STRING" id="1543381.LF63_0114600"/>
<evidence type="ECO:0000256" key="8">
    <source>
        <dbReference type="ARBA" id="ARBA00022679"/>
    </source>
</evidence>
<evidence type="ECO:0000256" key="1">
    <source>
        <dbReference type="ARBA" id="ARBA00002724"/>
    </source>
</evidence>
<keyword evidence="6" id="KW-0698">rRNA processing</keyword>
<dbReference type="InterPro" id="IPR029063">
    <property type="entry name" value="SAM-dependent_MTases_sf"/>
</dbReference>
<feature type="active site" description="Nucleophile" evidence="14">
    <location>
        <position position="378"/>
    </location>
</feature>
<evidence type="ECO:0000259" key="15">
    <source>
        <dbReference type="PROSITE" id="PS51686"/>
    </source>
</evidence>
<feature type="binding site" evidence="14">
    <location>
        <position position="280"/>
    </location>
    <ligand>
        <name>S-adenosyl-L-methionine</name>
        <dbReference type="ChEBI" id="CHEBI:59789"/>
    </ligand>
</feature>
<evidence type="ECO:0000256" key="11">
    <source>
        <dbReference type="ARBA" id="ARBA00030399"/>
    </source>
</evidence>
<evidence type="ECO:0000256" key="2">
    <source>
        <dbReference type="ARBA" id="ARBA00004496"/>
    </source>
</evidence>
<dbReference type="InterPro" id="IPR035926">
    <property type="entry name" value="NusB-like_sf"/>
</dbReference>
<dbReference type="FunFam" id="3.30.70.1170:FF:000002">
    <property type="entry name" value="Ribosomal RNA small subunit methyltransferase B"/>
    <property type="match status" value="1"/>
</dbReference>
<dbReference type="Pfam" id="PF01029">
    <property type="entry name" value="NusB"/>
    <property type="match status" value="1"/>
</dbReference>
<dbReference type="InterPro" id="IPR018314">
    <property type="entry name" value="RsmB/NOL1/NOP2-like_CS"/>
</dbReference>
<dbReference type="PRINTS" id="PR02008">
    <property type="entry name" value="RCMTFAMILY"/>
</dbReference>
<dbReference type="InterPro" id="IPR049560">
    <property type="entry name" value="MeTrfase_RsmB-F_NOP2_cat"/>
</dbReference>
<keyword evidence="10 14" id="KW-0694">RNA-binding</keyword>
<dbReference type="GO" id="GO:0003723">
    <property type="term" value="F:RNA binding"/>
    <property type="evidence" value="ECO:0007669"/>
    <property type="project" value="UniProtKB-UniRule"/>
</dbReference>
<dbReference type="InterPro" id="IPR001678">
    <property type="entry name" value="MeTrfase_RsmB-F_NOP2_dom"/>
</dbReference>
<keyword evidence="8 14" id="KW-0808">Transferase</keyword>
<dbReference type="EMBL" id="JROI01000016">
    <property type="protein sequence ID" value="KGI76774.1"/>
    <property type="molecule type" value="Genomic_DNA"/>
</dbReference>
<dbReference type="InterPro" id="IPR023267">
    <property type="entry name" value="RCMT"/>
</dbReference>
<dbReference type="RefSeq" id="WP_043104344.1">
    <property type="nucleotide sequence ID" value="NZ_JACHET010000001.1"/>
</dbReference>
<evidence type="ECO:0000256" key="6">
    <source>
        <dbReference type="ARBA" id="ARBA00022552"/>
    </source>
</evidence>
<comment type="caution">
    <text evidence="16">The sequence shown here is derived from an EMBL/GenBank/DDBJ whole genome shotgun (WGS) entry which is preliminary data.</text>
</comment>
<dbReference type="HOGENOM" id="CLU_005316_0_4_6"/>
<comment type="function">
    <text evidence="1">Specifically methylates the cytosine at position 967 (m5C967) of 16S rRNA.</text>
</comment>
<dbReference type="CDD" id="cd02440">
    <property type="entry name" value="AdoMet_MTases"/>
    <property type="match status" value="1"/>
</dbReference>
<dbReference type="OrthoDB" id="9810297at2"/>
<dbReference type="EC" id="2.1.1.176" evidence="4"/>
<reference evidence="17 19" key="2">
    <citation type="submission" date="2020-08" db="EMBL/GenBank/DDBJ databases">
        <title>Genomic Encyclopedia of Type Strains, Phase IV (KMG-IV): sequencing the most valuable type-strain genomes for metagenomic binning, comparative biology and taxonomic classification.</title>
        <authorList>
            <person name="Goeker M."/>
        </authorList>
    </citation>
    <scope>NUCLEOTIDE SEQUENCE [LARGE SCALE GENOMIC DNA]</scope>
    <source>
        <strain evidence="17 19">DSM 107085</strain>
    </source>
</reference>
<evidence type="ECO:0000256" key="12">
    <source>
        <dbReference type="ARBA" id="ARBA00031088"/>
    </source>
</evidence>
<comment type="subcellular location">
    <subcellularLocation>
        <location evidence="2">Cytoplasm</location>
    </subcellularLocation>
</comment>
<evidence type="ECO:0000256" key="4">
    <source>
        <dbReference type="ARBA" id="ARBA00012140"/>
    </source>
</evidence>
<dbReference type="PROSITE" id="PS01153">
    <property type="entry name" value="NOL1_NOP2_SUN"/>
    <property type="match status" value="1"/>
</dbReference>
<feature type="domain" description="SAM-dependent MTase RsmB/NOP-type" evidence="15">
    <location>
        <begin position="168"/>
        <end position="436"/>
    </location>
</feature>
<comment type="similarity">
    <text evidence="3 14">Belongs to the class I-like SAM-binding methyltransferase superfamily. RsmB/NOP family.</text>
</comment>
<proteinExistence type="inferred from homology"/>
<dbReference type="Pfam" id="PF22458">
    <property type="entry name" value="RsmF-B_ferredox"/>
    <property type="match status" value="1"/>
</dbReference>
<evidence type="ECO:0000313" key="17">
    <source>
        <dbReference type="EMBL" id="MBB6184985.1"/>
    </source>
</evidence>
<evidence type="ECO:0000256" key="10">
    <source>
        <dbReference type="ARBA" id="ARBA00022884"/>
    </source>
</evidence>
<dbReference type="InterPro" id="IPR006027">
    <property type="entry name" value="NusB_RsmB_TIM44"/>
</dbReference>
<dbReference type="PANTHER" id="PTHR22807">
    <property type="entry name" value="NOP2 YEAST -RELATED NOL1/NOP2/FMU SUN DOMAIN-CONTAINING"/>
    <property type="match status" value="1"/>
</dbReference>
<dbReference type="SUPFAM" id="SSF53335">
    <property type="entry name" value="S-adenosyl-L-methionine-dependent methyltransferases"/>
    <property type="match status" value="1"/>
</dbReference>
<evidence type="ECO:0000256" key="14">
    <source>
        <dbReference type="PROSITE-ProRule" id="PRU01023"/>
    </source>
</evidence>
<dbReference type="SUPFAM" id="SSF48013">
    <property type="entry name" value="NusB-like"/>
    <property type="match status" value="1"/>
</dbReference>
<evidence type="ECO:0000313" key="16">
    <source>
        <dbReference type="EMBL" id="KGI76774.1"/>
    </source>
</evidence>
<keyword evidence="9 14" id="KW-0949">S-adenosyl-L-methionine</keyword>
<dbReference type="Proteomes" id="UP000029708">
    <property type="component" value="Unassembled WGS sequence"/>
</dbReference>
<dbReference type="AlphaFoldDB" id="A0A099CSL0"/>
<keyword evidence="18" id="KW-1185">Reference proteome</keyword>
<dbReference type="PROSITE" id="PS51686">
    <property type="entry name" value="SAM_MT_RSMB_NOP"/>
    <property type="match status" value="1"/>
</dbReference>
<dbReference type="NCBIfam" id="TIGR00563">
    <property type="entry name" value="rsmB"/>
    <property type="match status" value="1"/>
</dbReference>
<dbReference type="NCBIfam" id="NF008149">
    <property type="entry name" value="PRK10901.1"/>
    <property type="match status" value="1"/>
</dbReference>
<protein>
    <recommendedName>
        <fullName evidence="4">16S rRNA (cytosine(967)-C(5))-methyltransferase</fullName>
        <ecNumber evidence="4">2.1.1.176</ecNumber>
    </recommendedName>
    <alternativeName>
        <fullName evidence="11">16S rRNA m5C967 methyltransferase</fullName>
    </alternativeName>
    <alternativeName>
        <fullName evidence="12">rRNA (cytosine-C(5)-)-methyltransferase RsmB</fullName>
    </alternativeName>
</protein>
<dbReference type="InterPro" id="IPR054728">
    <property type="entry name" value="RsmB-like_ferredoxin"/>
</dbReference>
<dbReference type="InterPro" id="IPR004573">
    <property type="entry name" value="rRNA_ssu_MeTfrase_B"/>
</dbReference>